<dbReference type="EMBL" id="JBHSAJ010000186">
    <property type="protein sequence ID" value="MFC3938759.1"/>
    <property type="molecule type" value="Genomic_DNA"/>
</dbReference>
<feature type="compositionally biased region" description="Basic and acidic residues" evidence="1">
    <location>
        <begin position="34"/>
        <end position="54"/>
    </location>
</feature>
<accession>A0ABV8DJU7</accession>
<comment type="caution">
    <text evidence="2">The sequence shown here is derived from an EMBL/GenBank/DDBJ whole genome shotgun (WGS) entry which is preliminary data.</text>
</comment>
<gene>
    <name evidence="2" type="ORF">ACFOW3_29485</name>
</gene>
<feature type="region of interest" description="Disordered" evidence="1">
    <location>
        <begin position="23"/>
        <end position="84"/>
    </location>
</feature>
<evidence type="ECO:0000313" key="2">
    <source>
        <dbReference type="EMBL" id="MFC3938759.1"/>
    </source>
</evidence>
<feature type="compositionally biased region" description="Polar residues" evidence="1">
    <location>
        <begin position="71"/>
        <end position="84"/>
    </location>
</feature>
<sequence>MTTFSALSGTLRTLTHWLHTFKEPSAADLPAPRPHPDDTDPGRRSESAGTDKPRRPSNIPSQRPPRGNWPFTVSPQTPPTGATTRFVATNTDARAFIPSPAAIRVACGSSRLADGSGGRAAKVLRRVPTSGGSGRLVIAGRMADVCAELDRLAASEAALQAC</sequence>
<dbReference type="RefSeq" id="WP_156358644.1">
    <property type="nucleotide sequence ID" value="NZ_JAMXAX010000035.1"/>
</dbReference>
<name>A0ABV8DJU7_9BURK</name>
<evidence type="ECO:0000256" key="1">
    <source>
        <dbReference type="SAM" id="MobiDB-lite"/>
    </source>
</evidence>
<reference evidence="3" key="1">
    <citation type="journal article" date="2019" name="Int. J. Syst. Evol. Microbiol.">
        <title>The Global Catalogue of Microorganisms (GCM) 10K type strain sequencing project: providing services to taxonomists for standard genome sequencing and annotation.</title>
        <authorList>
            <consortium name="The Broad Institute Genomics Platform"/>
            <consortium name="The Broad Institute Genome Sequencing Center for Infectious Disease"/>
            <person name="Wu L."/>
            <person name="Ma J."/>
        </authorList>
    </citation>
    <scope>NUCLEOTIDE SEQUENCE [LARGE SCALE GENOMIC DNA]</scope>
    <source>
        <strain evidence="3">CCUG 2113</strain>
    </source>
</reference>
<protein>
    <submittedName>
        <fullName evidence="2">Uncharacterized protein</fullName>
    </submittedName>
</protein>
<evidence type="ECO:0000313" key="3">
    <source>
        <dbReference type="Proteomes" id="UP001595693"/>
    </source>
</evidence>
<dbReference type="Proteomes" id="UP001595693">
    <property type="component" value="Unassembled WGS sequence"/>
</dbReference>
<keyword evidence="3" id="KW-1185">Reference proteome</keyword>
<proteinExistence type="predicted"/>
<organism evidence="2 3">
    <name type="scientific">Acidovorax facilis</name>
    <dbReference type="NCBI Taxonomy" id="12917"/>
    <lineage>
        <taxon>Bacteria</taxon>
        <taxon>Pseudomonadati</taxon>
        <taxon>Pseudomonadota</taxon>
        <taxon>Betaproteobacteria</taxon>
        <taxon>Burkholderiales</taxon>
        <taxon>Comamonadaceae</taxon>
        <taxon>Acidovorax</taxon>
    </lineage>
</organism>